<protein>
    <submittedName>
        <fullName evidence="2">Uncharacterized protein</fullName>
    </submittedName>
</protein>
<dbReference type="EMBL" id="KN582403">
    <property type="protein sequence ID" value="KHJ82085.1"/>
    <property type="molecule type" value="Genomic_DNA"/>
</dbReference>
<name>A0A0B1SFW8_OESDE</name>
<accession>A0A0B1SFW8</accession>
<keyword evidence="3" id="KW-1185">Reference proteome</keyword>
<gene>
    <name evidence="2" type="ORF">OESDEN_18223</name>
</gene>
<evidence type="ECO:0000313" key="2">
    <source>
        <dbReference type="EMBL" id="KHJ82085.1"/>
    </source>
</evidence>
<feature type="region of interest" description="Disordered" evidence="1">
    <location>
        <begin position="1"/>
        <end position="42"/>
    </location>
</feature>
<proteinExistence type="predicted"/>
<organism evidence="2 3">
    <name type="scientific">Oesophagostomum dentatum</name>
    <name type="common">Nodular worm</name>
    <dbReference type="NCBI Taxonomy" id="61180"/>
    <lineage>
        <taxon>Eukaryota</taxon>
        <taxon>Metazoa</taxon>
        <taxon>Ecdysozoa</taxon>
        <taxon>Nematoda</taxon>
        <taxon>Chromadorea</taxon>
        <taxon>Rhabditida</taxon>
        <taxon>Rhabditina</taxon>
        <taxon>Rhabditomorpha</taxon>
        <taxon>Strongyloidea</taxon>
        <taxon>Strongylidae</taxon>
        <taxon>Oesophagostomum</taxon>
    </lineage>
</organism>
<reference evidence="2 3" key="1">
    <citation type="submission" date="2014-03" db="EMBL/GenBank/DDBJ databases">
        <title>Draft genome of the hookworm Oesophagostomum dentatum.</title>
        <authorList>
            <person name="Mitreva M."/>
        </authorList>
    </citation>
    <scope>NUCLEOTIDE SEQUENCE [LARGE SCALE GENOMIC DNA]</scope>
    <source>
        <strain evidence="2 3">OD-Hann</strain>
    </source>
</reference>
<dbReference type="AlphaFoldDB" id="A0A0B1SFW8"/>
<evidence type="ECO:0000313" key="3">
    <source>
        <dbReference type="Proteomes" id="UP000053660"/>
    </source>
</evidence>
<sequence>MDRKVKKDCKQWVSRDPEVPKENLDQQERQVHLEHLENRASM</sequence>
<evidence type="ECO:0000256" key="1">
    <source>
        <dbReference type="SAM" id="MobiDB-lite"/>
    </source>
</evidence>
<dbReference type="Proteomes" id="UP000053660">
    <property type="component" value="Unassembled WGS sequence"/>
</dbReference>